<dbReference type="InterPro" id="IPR001451">
    <property type="entry name" value="Hexapep"/>
</dbReference>
<dbReference type="STRING" id="489703.SAMN04488038_109180"/>
<dbReference type="Gene3D" id="2.160.10.10">
    <property type="entry name" value="Hexapeptide repeat proteins"/>
    <property type="match status" value="1"/>
</dbReference>
<proteinExistence type="predicted"/>
<dbReference type="CDD" id="cd04645">
    <property type="entry name" value="LbH_gamma_CA_like"/>
    <property type="match status" value="1"/>
</dbReference>
<organism evidence="1 2">
    <name type="scientific">Solimonas aquatica</name>
    <dbReference type="NCBI Taxonomy" id="489703"/>
    <lineage>
        <taxon>Bacteria</taxon>
        <taxon>Pseudomonadati</taxon>
        <taxon>Pseudomonadota</taxon>
        <taxon>Gammaproteobacteria</taxon>
        <taxon>Nevskiales</taxon>
        <taxon>Nevskiaceae</taxon>
        <taxon>Solimonas</taxon>
    </lineage>
</organism>
<evidence type="ECO:0000313" key="2">
    <source>
        <dbReference type="Proteomes" id="UP000199233"/>
    </source>
</evidence>
<sequence>MIYELGERRPQLDGDNFVAADASIIGSVHLQRGASVWFGAVLRGDNDQITVGENSNVQDGSILHTDPGFKLLIGGGCTIGHRVMLHGCTIGEGSLIGIGSVVLNGASIGRNCLVGAQSLITEGKRFPDNSLIMGSPAKVVRELTPQEVARIALSAQVYVQNAARFCSELKAL</sequence>
<name>A0A1H9I4T8_9GAMM</name>
<reference evidence="1 2" key="1">
    <citation type="submission" date="2016-10" db="EMBL/GenBank/DDBJ databases">
        <authorList>
            <person name="de Groot N.N."/>
        </authorList>
    </citation>
    <scope>NUCLEOTIDE SEQUENCE [LARGE SCALE GENOMIC DNA]</scope>
    <source>
        <strain evidence="1 2">DSM 25927</strain>
    </source>
</reference>
<dbReference type="RefSeq" id="WP_093286686.1">
    <property type="nucleotide sequence ID" value="NZ_FOFS01000009.1"/>
</dbReference>
<evidence type="ECO:0000313" key="1">
    <source>
        <dbReference type="EMBL" id="SEQ69599.1"/>
    </source>
</evidence>
<dbReference type="SUPFAM" id="SSF51161">
    <property type="entry name" value="Trimeric LpxA-like enzymes"/>
    <property type="match status" value="1"/>
</dbReference>
<dbReference type="PANTHER" id="PTHR13061">
    <property type="entry name" value="DYNACTIN SUBUNIT P25"/>
    <property type="match status" value="1"/>
</dbReference>
<dbReference type="AlphaFoldDB" id="A0A1H9I4T8"/>
<dbReference type="InterPro" id="IPR050484">
    <property type="entry name" value="Transf_Hexapept/Carb_Anhydrase"/>
</dbReference>
<dbReference type="GO" id="GO:0016740">
    <property type="term" value="F:transferase activity"/>
    <property type="evidence" value="ECO:0007669"/>
    <property type="project" value="UniProtKB-KW"/>
</dbReference>
<dbReference type="OrthoDB" id="9803036at2"/>
<dbReference type="EMBL" id="FOFS01000009">
    <property type="protein sequence ID" value="SEQ69599.1"/>
    <property type="molecule type" value="Genomic_DNA"/>
</dbReference>
<dbReference type="InterPro" id="IPR047324">
    <property type="entry name" value="LbH_gamma_CA-like"/>
</dbReference>
<gene>
    <name evidence="1" type="ORF">SAMN04488038_109180</name>
</gene>
<dbReference type="InterPro" id="IPR011004">
    <property type="entry name" value="Trimer_LpxA-like_sf"/>
</dbReference>
<dbReference type="PANTHER" id="PTHR13061:SF29">
    <property type="entry name" value="GAMMA CARBONIC ANHYDRASE-LIKE 1, MITOCHONDRIAL-RELATED"/>
    <property type="match status" value="1"/>
</dbReference>
<keyword evidence="2" id="KW-1185">Reference proteome</keyword>
<keyword evidence="1" id="KW-0808">Transferase</keyword>
<dbReference type="Pfam" id="PF00132">
    <property type="entry name" value="Hexapep"/>
    <property type="match status" value="1"/>
</dbReference>
<accession>A0A1H9I4T8</accession>
<protein>
    <submittedName>
        <fullName evidence="1">Carbonic anhydrase or acetyltransferase, isoleucine patch superfamily</fullName>
    </submittedName>
</protein>
<dbReference type="Proteomes" id="UP000199233">
    <property type="component" value="Unassembled WGS sequence"/>
</dbReference>